<proteinExistence type="predicted"/>
<protein>
    <submittedName>
        <fullName evidence="1">Jg22471 protein</fullName>
    </submittedName>
</protein>
<evidence type="ECO:0000313" key="1">
    <source>
        <dbReference type="EMBL" id="CAH2264212.1"/>
    </source>
</evidence>
<sequence length="300" mass="32882">MVEDTLQSGHLSAAAVLQFAAREAMEGRRLAEFGAHAFSGLAYNPYATLGDMGGSGTSSSSSHMSPGWTTNDLDLDLPGELSMSEALLSTLPSLAGFKQEALSPPGNLLTNPRRVWPPRRTDDRQITNMVVDNRDLDDGCQQTSPHSGVMMNTHSSPESMQCQPMPIVMPMNGYHSPTNQENKGLLMCSPSSLESFLHSPTARSDNSFKDDTRCVESTNPHWTSVVDYGLNPFSLYLYPENPILKSWLAVFKLKGADRKHKQDREKVMRRPTTGHEKYQPGCDATVLTTVSVPLLVINVG</sequence>
<name>A0A8S4SI64_9NEOP</name>
<accession>A0A8S4SI64</accession>
<keyword evidence="2" id="KW-1185">Reference proteome</keyword>
<dbReference type="AlphaFoldDB" id="A0A8S4SI64"/>
<evidence type="ECO:0000313" key="2">
    <source>
        <dbReference type="Proteomes" id="UP000838756"/>
    </source>
</evidence>
<dbReference type="OrthoDB" id="9996779at2759"/>
<dbReference type="Proteomes" id="UP000838756">
    <property type="component" value="Unassembled WGS sequence"/>
</dbReference>
<reference evidence="1" key="1">
    <citation type="submission" date="2022-03" db="EMBL/GenBank/DDBJ databases">
        <authorList>
            <person name="Lindestad O."/>
        </authorList>
    </citation>
    <scope>NUCLEOTIDE SEQUENCE</scope>
</reference>
<comment type="caution">
    <text evidence="1">The sequence shown here is derived from an EMBL/GenBank/DDBJ whole genome shotgun (WGS) entry which is preliminary data.</text>
</comment>
<dbReference type="EMBL" id="CAKXAJ010026246">
    <property type="protein sequence ID" value="CAH2264212.1"/>
    <property type="molecule type" value="Genomic_DNA"/>
</dbReference>
<gene>
    <name evidence="1" type="primary">jg22471</name>
    <name evidence="1" type="ORF">PAEG_LOCUS24547</name>
</gene>
<organism evidence="1 2">
    <name type="scientific">Pararge aegeria aegeria</name>
    <dbReference type="NCBI Taxonomy" id="348720"/>
    <lineage>
        <taxon>Eukaryota</taxon>
        <taxon>Metazoa</taxon>
        <taxon>Ecdysozoa</taxon>
        <taxon>Arthropoda</taxon>
        <taxon>Hexapoda</taxon>
        <taxon>Insecta</taxon>
        <taxon>Pterygota</taxon>
        <taxon>Neoptera</taxon>
        <taxon>Endopterygota</taxon>
        <taxon>Lepidoptera</taxon>
        <taxon>Glossata</taxon>
        <taxon>Ditrysia</taxon>
        <taxon>Papilionoidea</taxon>
        <taxon>Nymphalidae</taxon>
        <taxon>Satyrinae</taxon>
        <taxon>Satyrini</taxon>
        <taxon>Parargina</taxon>
        <taxon>Pararge</taxon>
    </lineage>
</organism>